<dbReference type="GO" id="GO:0000160">
    <property type="term" value="P:phosphorelay signal transduction system"/>
    <property type="evidence" value="ECO:0007669"/>
    <property type="project" value="InterPro"/>
</dbReference>
<accession>A0A058ZIS7</accession>
<dbReference type="InterPro" id="IPR043128">
    <property type="entry name" value="Rev_trsase/Diguanyl_cyclase"/>
</dbReference>
<evidence type="ECO:0000256" key="2">
    <source>
        <dbReference type="ARBA" id="ARBA00034247"/>
    </source>
</evidence>
<organism evidence="6 7">
    <name type="scientific">Actibacterium atlanticum</name>
    <dbReference type="NCBI Taxonomy" id="1461693"/>
    <lineage>
        <taxon>Bacteria</taxon>
        <taxon>Pseudomonadati</taxon>
        <taxon>Pseudomonadota</taxon>
        <taxon>Alphaproteobacteria</taxon>
        <taxon>Rhodobacterales</taxon>
        <taxon>Roseobacteraceae</taxon>
        <taxon>Actibacterium</taxon>
    </lineage>
</organism>
<dbReference type="SUPFAM" id="SSF55073">
    <property type="entry name" value="Nucleotide cyclase"/>
    <property type="match status" value="1"/>
</dbReference>
<dbReference type="EMBL" id="AQQY01000007">
    <property type="protein sequence ID" value="KCV81524.1"/>
    <property type="molecule type" value="Genomic_DNA"/>
</dbReference>
<evidence type="ECO:0000313" key="6">
    <source>
        <dbReference type="EMBL" id="KCV81524.1"/>
    </source>
</evidence>
<dbReference type="InterPro" id="IPR011006">
    <property type="entry name" value="CheY-like_superfamily"/>
</dbReference>
<dbReference type="Pfam" id="PF00072">
    <property type="entry name" value="Response_reg"/>
    <property type="match status" value="1"/>
</dbReference>
<dbReference type="PATRIC" id="fig|1461693.3.peg.2321"/>
<dbReference type="InterPro" id="IPR000160">
    <property type="entry name" value="GGDEF_dom"/>
</dbReference>
<dbReference type="PANTHER" id="PTHR45138">
    <property type="entry name" value="REGULATORY COMPONENTS OF SENSORY TRANSDUCTION SYSTEM"/>
    <property type="match status" value="1"/>
</dbReference>
<reference evidence="6 7" key="1">
    <citation type="submission" date="2013-04" db="EMBL/GenBank/DDBJ databases">
        <title>Shimia sp. 22II-S11-Z10 Genome Sequencing.</title>
        <authorList>
            <person name="Lai Q."/>
            <person name="Li G."/>
            <person name="Shao Z."/>
        </authorList>
    </citation>
    <scope>NUCLEOTIDE SEQUENCE [LARGE SCALE GENOMIC DNA]</scope>
    <source>
        <strain evidence="7">22II-S11-Z10</strain>
    </source>
</reference>
<dbReference type="CDD" id="cd01949">
    <property type="entry name" value="GGDEF"/>
    <property type="match status" value="1"/>
</dbReference>
<dbReference type="Proteomes" id="UP000024836">
    <property type="component" value="Unassembled WGS sequence"/>
</dbReference>
<dbReference type="PROSITE" id="PS50110">
    <property type="entry name" value="RESPONSE_REGULATORY"/>
    <property type="match status" value="2"/>
</dbReference>
<evidence type="ECO:0000256" key="3">
    <source>
        <dbReference type="PROSITE-ProRule" id="PRU00169"/>
    </source>
</evidence>
<comment type="caution">
    <text evidence="3">Lacks conserved residue(s) required for the propagation of feature annotation.</text>
</comment>
<comment type="catalytic activity">
    <reaction evidence="2">
        <text>2 GTP = 3',3'-c-di-GMP + 2 diphosphate</text>
        <dbReference type="Rhea" id="RHEA:24898"/>
        <dbReference type="ChEBI" id="CHEBI:33019"/>
        <dbReference type="ChEBI" id="CHEBI:37565"/>
        <dbReference type="ChEBI" id="CHEBI:58805"/>
        <dbReference type="EC" id="2.7.7.65"/>
    </reaction>
</comment>
<dbReference type="RefSeq" id="WP_035251617.1">
    <property type="nucleotide sequence ID" value="NZ_AQQY01000007.1"/>
</dbReference>
<dbReference type="PANTHER" id="PTHR45138:SF9">
    <property type="entry name" value="DIGUANYLATE CYCLASE DGCM-RELATED"/>
    <property type="match status" value="1"/>
</dbReference>
<feature type="modified residue" description="4-aspartylphosphate" evidence="3">
    <location>
        <position position="53"/>
    </location>
</feature>
<dbReference type="STRING" id="1461693.ATO10_11447"/>
<evidence type="ECO:0000313" key="7">
    <source>
        <dbReference type="Proteomes" id="UP000024836"/>
    </source>
</evidence>
<evidence type="ECO:0000259" key="5">
    <source>
        <dbReference type="PROSITE" id="PS50887"/>
    </source>
</evidence>
<dbReference type="SUPFAM" id="SSF52172">
    <property type="entry name" value="CheY-like"/>
    <property type="match status" value="2"/>
</dbReference>
<dbReference type="GO" id="GO:0052621">
    <property type="term" value="F:diguanylate cyclase activity"/>
    <property type="evidence" value="ECO:0007669"/>
    <property type="project" value="UniProtKB-EC"/>
</dbReference>
<dbReference type="GO" id="GO:1902201">
    <property type="term" value="P:negative regulation of bacterial-type flagellum-dependent cell motility"/>
    <property type="evidence" value="ECO:0007669"/>
    <property type="project" value="TreeGrafter"/>
</dbReference>
<dbReference type="FunFam" id="3.30.70.270:FF:000001">
    <property type="entry name" value="Diguanylate cyclase domain protein"/>
    <property type="match status" value="1"/>
</dbReference>
<feature type="domain" description="Response regulatory" evidence="4">
    <location>
        <begin position="4"/>
        <end position="120"/>
    </location>
</feature>
<dbReference type="Pfam" id="PF00990">
    <property type="entry name" value="GGDEF"/>
    <property type="match status" value="1"/>
</dbReference>
<dbReference type="InterPro" id="IPR050469">
    <property type="entry name" value="Diguanylate_Cyclase"/>
</dbReference>
<dbReference type="SMART" id="SM00448">
    <property type="entry name" value="REC"/>
    <property type="match status" value="2"/>
</dbReference>
<protein>
    <recommendedName>
        <fullName evidence="1">diguanylate cyclase</fullName>
        <ecNumber evidence="1">2.7.7.65</ecNumber>
    </recommendedName>
</protein>
<evidence type="ECO:0000256" key="1">
    <source>
        <dbReference type="ARBA" id="ARBA00012528"/>
    </source>
</evidence>
<sequence>MQGKLLVVDDIATNRIILKVLLNDACYEVIQADSGAAAIELARAEKPDLILLDLMMIDMDGVEVCEILKADPQTAAIPIIVVTAARDVSEKVRALEGGADEFLSKPLDEVTLLARVRNLLRASDTDKELALRDTTRRALGADHELNNDTPPGKISLIASSREEALKWKNRLTGLVQSELRVMTRAEALGVARPEDVPDLFIIAADMGHPGSGLRLLSDLRARGASRNSAVIIAVPEGARDSAAMALDLGANDLVTLPFEPREMALRIATQLNRKYQADRLRNSVKDGLRMAMTDPLTGLFNRRYALPHLDHILERSRSTGRSCAVMMLDLDRFKTINDRHGHATGDVVLHEVAQLLTRNLRPIDLVARIGGEEFLIALPEADLELAETAAERLRCAINDHLILLPGGKGSLTISASIGLALSEAVQDTSDVLLHRADKALYNAKSDGRNKVIIAASTAA</sequence>
<feature type="domain" description="GGDEF" evidence="5">
    <location>
        <begin position="321"/>
        <end position="456"/>
    </location>
</feature>
<gene>
    <name evidence="6" type="ORF">ATO10_11447</name>
</gene>
<dbReference type="InterPro" id="IPR029787">
    <property type="entry name" value="Nucleotide_cyclase"/>
</dbReference>
<evidence type="ECO:0000259" key="4">
    <source>
        <dbReference type="PROSITE" id="PS50110"/>
    </source>
</evidence>
<dbReference type="Gene3D" id="3.30.70.270">
    <property type="match status" value="1"/>
</dbReference>
<dbReference type="NCBIfam" id="TIGR00254">
    <property type="entry name" value="GGDEF"/>
    <property type="match status" value="1"/>
</dbReference>
<keyword evidence="3" id="KW-0597">Phosphoprotein</keyword>
<dbReference type="InterPro" id="IPR001789">
    <property type="entry name" value="Sig_transdc_resp-reg_receiver"/>
</dbReference>
<dbReference type="eggNOG" id="COG3706">
    <property type="taxonomic scope" value="Bacteria"/>
</dbReference>
<keyword evidence="7" id="KW-1185">Reference proteome</keyword>
<dbReference type="OrthoDB" id="9812260at2"/>
<name>A0A058ZIS7_9RHOB</name>
<dbReference type="GO" id="GO:0005886">
    <property type="term" value="C:plasma membrane"/>
    <property type="evidence" value="ECO:0007669"/>
    <property type="project" value="TreeGrafter"/>
</dbReference>
<dbReference type="eggNOG" id="COG0745">
    <property type="taxonomic scope" value="Bacteria"/>
</dbReference>
<comment type="caution">
    <text evidence="6">The sequence shown here is derived from an EMBL/GenBank/DDBJ whole genome shotgun (WGS) entry which is preliminary data.</text>
</comment>
<dbReference type="SMART" id="SM00267">
    <property type="entry name" value="GGDEF"/>
    <property type="match status" value="1"/>
</dbReference>
<dbReference type="PROSITE" id="PS50887">
    <property type="entry name" value="GGDEF"/>
    <property type="match status" value="1"/>
</dbReference>
<dbReference type="Gene3D" id="3.40.50.2300">
    <property type="match status" value="1"/>
</dbReference>
<proteinExistence type="predicted"/>
<dbReference type="EC" id="2.7.7.65" evidence="1"/>
<dbReference type="AlphaFoldDB" id="A0A058ZIS7"/>
<dbReference type="GO" id="GO:0043709">
    <property type="term" value="P:cell adhesion involved in single-species biofilm formation"/>
    <property type="evidence" value="ECO:0007669"/>
    <property type="project" value="TreeGrafter"/>
</dbReference>
<feature type="domain" description="Response regulatory" evidence="4">
    <location>
        <begin position="121"/>
        <end position="271"/>
    </location>
</feature>